<dbReference type="SUPFAM" id="SSF55729">
    <property type="entry name" value="Acyl-CoA N-acyltransferases (Nat)"/>
    <property type="match status" value="1"/>
</dbReference>
<reference evidence="3" key="1">
    <citation type="journal article" date="2019" name="Int. J. Syst. Evol. Microbiol.">
        <title>The Global Catalogue of Microorganisms (GCM) 10K type strain sequencing project: providing services to taxonomists for standard genome sequencing and annotation.</title>
        <authorList>
            <consortium name="The Broad Institute Genomics Platform"/>
            <consortium name="The Broad Institute Genome Sequencing Center for Infectious Disease"/>
            <person name="Wu L."/>
            <person name="Ma J."/>
        </authorList>
    </citation>
    <scope>NUCLEOTIDE SEQUENCE [LARGE SCALE GENOMIC DNA]</scope>
    <source>
        <strain evidence="3">CCUG 15531</strain>
    </source>
</reference>
<name>A0ABW4MME9_9BACI</name>
<dbReference type="InterPro" id="IPR000182">
    <property type="entry name" value="GNAT_dom"/>
</dbReference>
<comment type="caution">
    <text evidence="2">The sequence shown here is derived from an EMBL/GenBank/DDBJ whole genome shotgun (WGS) entry which is preliminary data.</text>
</comment>
<organism evidence="2 3">
    <name type="scientific">Fredinandcohnia salidurans</name>
    <dbReference type="NCBI Taxonomy" id="2595041"/>
    <lineage>
        <taxon>Bacteria</taxon>
        <taxon>Bacillati</taxon>
        <taxon>Bacillota</taxon>
        <taxon>Bacilli</taxon>
        <taxon>Bacillales</taxon>
        <taxon>Bacillaceae</taxon>
        <taxon>Fredinandcohnia</taxon>
    </lineage>
</organism>
<accession>A0ABW4MME9</accession>
<dbReference type="PROSITE" id="PS51186">
    <property type="entry name" value="GNAT"/>
    <property type="match status" value="1"/>
</dbReference>
<dbReference type="PANTHER" id="PTHR43415">
    <property type="entry name" value="SPERMIDINE N(1)-ACETYLTRANSFERASE"/>
    <property type="match status" value="1"/>
</dbReference>
<dbReference type="InterPro" id="IPR016181">
    <property type="entry name" value="Acyl_CoA_acyltransferase"/>
</dbReference>
<dbReference type="Proteomes" id="UP001597227">
    <property type="component" value="Unassembled WGS sequence"/>
</dbReference>
<feature type="domain" description="N-acetyltransferase" evidence="1">
    <location>
        <begin position="3"/>
        <end position="155"/>
    </location>
</feature>
<gene>
    <name evidence="2" type="ORF">ACFSFW_07800</name>
</gene>
<dbReference type="PANTHER" id="PTHR43415:SF3">
    <property type="entry name" value="GNAT-FAMILY ACETYLTRANSFERASE"/>
    <property type="match status" value="1"/>
</dbReference>
<protein>
    <submittedName>
        <fullName evidence="2">GNAT family N-acetyltransferase</fullName>
        <ecNumber evidence="2">2.3.-.-</ecNumber>
    </submittedName>
</protein>
<keyword evidence="2" id="KW-0808">Transferase</keyword>
<dbReference type="RefSeq" id="WP_388036859.1">
    <property type="nucleotide sequence ID" value="NZ_JBHUEK010000010.1"/>
</dbReference>
<evidence type="ECO:0000313" key="2">
    <source>
        <dbReference type="EMBL" id="MFD1778568.1"/>
    </source>
</evidence>
<dbReference type="Pfam" id="PF00583">
    <property type="entry name" value="Acetyltransf_1"/>
    <property type="match status" value="1"/>
</dbReference>
<dbReference type="CDD" id="cd04301">
    <property type="entry name" value="NAT_SF"/>
    <property type="match status" value="1"/>
</dbReference>
<evidence type="ECO:0000259" key="1">
    <source>
        <dbReference type="PROSITE" id="PS51186"/>
    </source>
</evidence>
<proteinExistence type="predicted"/>
<dbReference type="EC" id="2.3.-.-" evidence="2"/>
<sequence length="155" mass="17938">MNIKLVDVTEDNFYDVINLKSDENQEKYIQIYERWVGSNTYFLALCQTFGFTPKAIYDGDTLIGFASHGFQKETNRYELISMMLGHQYQGKGYGTSVLNAIIEDMVNTYQCEEIYLSVIYNNERAIRTYEKAGFIPTGEVEEGHHPEPIYCLKVK</sequence>
<keyword evidence="3" id="KW-1185">Reference proteome</keyword>
<evidence type="ECO:0000313" key="3">
    <source>
        <dbReference type="Proteomes" id="UP001597227"/>
    </source>
</evidence>
<dbReference type="GO" id="GO:0016746">
    <property type="term" value="F:acyltransferase activity"/>
    <property type="evidence" value="ECO:0007669"/>
    <property type="project" value="UniProtKB-KW"/>
</dbReference>
<keyword evidence="2" id="KW-0012">Acyltransferase</keyword>
<dbReference type="EMBL" id="JBHUEK010000010">
    <property type="protein sequence ID" value="MFD1778568.1"/>
    <property type="molecule type" value="Genomic_DNA"/>
</dbReference>
<dbReference type="Gene3D" id="3.40.630.30">
    <property type="match status" value="1"/>
</dbReference>